<reference evidence="2 3" key="1">
    <citation type="submission" date="2019-09" db="EMBL/GenBank/DDBJ databases">
        <title>Draft genome of the ectomycorrhizal ascomycete Sphaerosporella brunnea.</title>
        <authorList>
            <consortium name="DOE Joint Genome Institute"/>
            <person name="Benucci G.M."/>
            <person name="Marozzi G."/>
            <person name="Antonielli L."/>
            <person name="Sanchez S."/>
            <person name="Marco P."/>
            <person name="Wang X."/>
            <person name="Falini L.B."/>
            <person name="Barry K."/>
            <person name="Haridas S."/>
            <person name="Lipzen A."/>
            <person name="Labutti K."/>
            <person name="Grigoriev I.V."/>
            <person name="Murat C."/>
            <person name="Martin F."/>
            <person name="Albertini E."/>
            <person name="Donnini D."/>
            <person name="Bonito G."/>
        </authorList>
    </citation>
    <scope>NUCLEOTIDE SEQUENCE [LARGE SCALE GENOMIC DNA]</scope>
    <source>
        <strain evidence="2 3">Sb_GMNB300</strain>
    </source>
</reference>
<comment type="caution">
    <text evidence="2">The sequence shown here is derived from an EMBL/GenBank/DDBJ whole genome shotgun (WGS) entry which is preliminary data.</text>
</comment>
<evidence type="ECO:0000313" key="2">
    <source>
        <dbReference type="EMBL" id="KAA8892871.1"/>
    </source>
</evidence>
<sequence length="369" mass="40774">MYASTISETELWAVLVLAFLVRVGLVVRQTYFHNTNGFVARHWGVIFTFAAVSCSSWPLMPEHMHTNEPSSAAATCVDGDIAGAGTRVNLWLTFFFLVVQISVGLWSGTAVSSRDVAQGLILTNLSLAGAMCFQLGAGKLSLGDAVLGSMVLDAQSTALMATVALRDVRSARTHLVFLYVASLLSLIVMSIVLVRVQPNPPFTNVDTNAECPLQTSELKPQAGECPNGYQFWGYVPASSSPWWLYVLFRFLLIIIPAAHKVYDAWYAGAGYANTWRIPFLPMDYLILSLASLLKLANELPVGLSSATTDLQITGQLMALLIGLGTFLRAIWLSFHHGDALFQLMRDIMRHFEGWFLSLGRRMFRWWIRG</sequence>
<evidence type="ECO:0000313" key="3">
    <source>
        <dbReference type="Proteomes" id="UP000326924"/>
    </source>
</evidence>
<keyword evidence="3" id="KW-1185">Reference proteome</keyword>
<name>A0A5J5ECG3_9PEZI</name>
<feature type="transmembrane region" description="Helical" evidence="1">
    <location>
        <begin position="43"/>
        <end position="60"/>
    </location>
</feature>
<proteinExistence type="predicted"/>
<feature type="transmembrane region" description="Helical" evidence="1">
    <location>
        <begin position="316"/>
        <end position="334"/>
    </location>
</feature>
<dbReference type="InParanoid" id="A0A5J5ECG3"/>
<dbReference type="OrthoDB" id="3799771at2759"/>
<dbReference type="Proteomes" id="UP000326924">
    <property type="component" value="Unassembled WGS sequence"/>
</dbReference>
<dbReference type="AlphaFoldDB" id="A0A5J5ECG3"/>
<feature type="transmembrane region" description="Helical" evidence="1">
    <location>
        <begin position="88"/>
        <end position="108"/>
    </location>
</feature>
<feature type="transmembrane region" description="Helical" evidence="1">
    <location>
        <begin position="242"/>
        <end position="262"/>
    </location>
</feature>
<keyword evidence="1" id="KW-1133">Transmembrane helix</keyword>
<feature type="transmembrane region" description="Helical" evidence="1">
    <location>
        <begin position="12"/>
        <end position="31"/>
    </location>
</feature>
<feature type="transmembrane region" description="Helical" evidence="1">
    <location>
        <begin position="177"/>
        <end position="196"/>
    </location>
</feature>
<keyword evidence="1" id="KW-0472">Membrane</keyword>
<organism evidence="2 3">
    <name type="scientific">Sphaerosporella brunnea</name>
    <dbReference type="NCBI Taxonomy" id="1250544"/>
    <lineage>
        <taxon>Eukaryota</taxon>
        <taxon>Fungi</taxon>
        <taxon>Dikarya</taxon>
        <taxon>Ascomycota</taxon>
        <taxon>Pezizomycotina</taxon>
        <taxon>Pezizomycetes</taxon>
        <taxon>Pezizales</taxon>
        <taxon>Pyronemataceae</taxon>
        <taxon>Sphaerosporella</taxon>
    </lineage>
</organism>
<evidence type="ECO:0000256" key="1">
    <source>
        <dbReference type="SAM" id="Phobius"/>
    </source>
</evidence>
<dbReference type="EMBL" id="VXIS01000561">
    <property type="protein sequence ID" value="KAA8892871.1"/>
    <property type="molecule type" value="Genomic_DNA"/>
</dbReference>
<gene>
    <name evidence="2" type="ORF">FN846DRAFT_914760</name>
</gene>
<protein>
    <submittedName>
        <fullName evidence="2">Uncharacterized protein</fullName>
    </submittedName>
</protein>
<keyword evidence="1" id="KW-0812">Transmembrane</keyword>
<feature type="transmembrane region" description="Helical" evidence="1">
    <location>
        <begin position="274"/>
        <end position="296"/>
    </location>
</feature>
<accession>A0A5J5ECG3</accession>